<evidence type="ECO:0000256" key="1">
    <source>
        <dbReference type="SAM" id="Phobius"/>
    </source>
</evidence>
<dbReference type="PANTHER" id="PTHR47735">
    <property type="entry name" value="POTASSIUM VOLTAGE-GATED CHANNEL SUBFAMILY KQT MEMBER 4"/>
    <property type="match status" value="1"/>
</dbReference>
<dbReference type="InterPro" id="IPR003937">
    <property type="entry name" value="K_chnl_volt-dep_KCNQ"/>
</dbReference>
<dbReference type="GO" id="GO:0005249">
    <property type="term" value="F:voltage-gated potassium channel activity"/>
    <property type="evidence" value="ECO:0007669"/>
    <property type="project" value="InterPro"/>
</dbReference>
<feature type="transmembrane region" description="Helical" evidence="1">
    <location>
        <begin position="39"/>
        <end position="58"/>
    </location>
</feature>
<reference evidence="2 3" key="2">
    <citation type="submission" date="2018-11" db="EMBL/GenBank/DDBJ databases">
        <authorList>
            <consortium name="Pathogen Informatics"/>
        </authorList>
    </citation>
    <scope>NUCLEOTIDE SEQUENCE [LARGE SCALE GENOMIC DNA]</scope>
</reference>
<evidence type="ECO:0000313" key="2">
    <source>
        <dbReference type="EMBL" id="VDO62898.1"/>
    </source>
</evidence>
<protein>
    <submittedName>
        <fullName evidence="4">HCO3_cotransp domain-containing protein</fullName>
    </submittedName>
</protein>
<dbReference type="PANTHER" id="PTHR47735:SF9">
    <property type="entry name" value="POTASSIUM VOLTAGE-GATED CHANNEL SUBFAMILY KQT MEMBER 4-LIKE ISOFORM X1"/>
    <property type="match status" value="1"/>
</dbReference>
<accession>A0A183HQH6</accession>
<keyword evidence="1" id="KW-0472">Membrane</keyword>
<keyword evidence="1" id="KW-0812">Transmembrane</keyword>
<dbReference type="EMBL" id="UZAJ01012274">
    <property type="protein sequence ID" value="VDO62898.1"/>
    <property type="molecule type" value="Genomic_DNA"/>
</dbReference>
<organism evidence="4">
    <name type="scientific">Onchocerca flexuosa</name>
    <dbReference type="NCBI Taxonomy" id="387005"/>
    <lineage>
        <taxon>Eukaryota</taxon>
        <taxon>Metazoa</taxon>
        <taxon>Ecdysozoa</taxon>
        <taxon>Nematoda</taxon>
        <taxon>Chromadorea</taxon>
        <taxon>Rhabditida</taxon>
        <taxon>Spirurina</taxon>
        <taxon>Spiruromorpha</taxon>
        <taxon>Filarioidea</taxon>
        <taxon>Onchocercidae</taxon>
        <taxon>Onchocerca</taxon>
    </lineage>
</organism>
<proteinExistence type="predicted"/>
<dbReference type="WBParaSite" id="OFLC_0000973701-mRNA-1">
    <property type="protein sequence ID" value="OFLC_0000973701-mRNA-1"/>
    <property type="gene ID" value="OFLC_0000973701"/>
</dbReference>
<dbReference type="STRING" id="387005.A0A183HQH6"/>
<evidence type="ECO:0000313" key="3">
    <source>
        <dbReference type="Proteomes" id="UP000267606"/>
    </source>
</evidence>
<keyword evidence="1" id="KW-1133">Transmembrane helix</keyword>
<keyword evidence="3" id="KW-1185">Reference proteome</keyword>
<sequence length="83" mass="9910">MSLVGRPLVYKNYSTDQRFRRIQSKVHNFLERPRGWKAAGYHFAVLIMVLMCLALSVFSTMPDFEVHATLILYYIVCYYFFFK</sequence>
<dbReference type="Proteomes" id="UP000267606">
    <property type="component" value="Unassembled WGS sequence"/>
</dbReference>
<feature type="transmembrane region" description="Helical" evidence="1">
    <location>
        <begin position="64"/>
        <end position="82"/>
    </location>
</feature>
<gene>
    <name evidence="2" type="ORF">OFLC_LOCUS9738</name>
</gene>
<evidence type="ECO:0000313" key="4">
    <source>
        <dbReference type="WBParaSite" id="OFLC_0000973701-mRNA-1"/>
    </source>
</evidence>
<dbReference type="GO" id="GO:0008076">
    <property type="term" value="C:voltage-gated potassium channel complex"/>
    <property type="evidence" value="ECO:0007669"/>
    <property type="project" value="TreeGrafter"/>
</dbReference>
<dbReference type="AlphaFoldDB" id="A0A183HQH6"/>
<reference evidence="4" key="1">
    <citation type="submission" date="2016-06" db="UniProtKB">
        <authorList>
            <consortium name="WormBaseParasite"/>
        </authorList>
    </citation>
    <scope>IDENTIFICATION</scope>
</reference>
<name>A0A183HQH6_9BILA</name>